<organism evidence="3">
    <name type="scientific">freshwater metagenome</name>
    <dbReference type="NCBI Taxonomy" id="449393"/>
    <lineage>
        <taxon>unclassified sequences</taxon>
        <taxon>metagenomes</taxon>
        <taxon>ecological metagenomes</taxon>
    </lineage>
</organism>
<dbReference type="PANTHER" id="PTHR33392">
    <property type="entry name" value="POLYISOPRENYL-TEICHOIC ACID--PEPTIDOGLYCAN TEICHOIC ACID TRANSFERASE TAGU"/>
    <property type="match status" value="1"/>
</dbReference>
<dbReference type="PANTHER" id="PTHR33392:SF6">
    <property type="entry name" value="POLYISOPRENYL-TEICHOIC ACID--PEPTIDOGLYCAN TEICHOIC ACID TRANSFERASE TAGU"/>
    <property type="match status" value="1"/>
</dbReference>
<evidence type="ECO:0000313" key="3">
    <source>
        <dbReference type="EMBL" id="CAB4532094.1"/>
    </source>
</evidence>
<reference evidence="3" key="1">
    <citation type="submission" date="2020-05" db="EMBL/GenBank/DDBJ databases">
        <authorList>
            <person name="Chiriac C."/>
            <person name="Salcher M."/>
            <person name="Ghai R."/>
            <person name="Kavagutti S V."/>
        </authorList>
    </citation>
    <scope>NUCLEOTIDE SEQUENCE</scope>
</reference>
<proteinExistence type="predicted"/>
<dbReference type="Gene3D" id="3.40.630.190">
    <property type="entry name" value="LCP protein"/>
    <property type="match status" value="1"/>
</dbReference>
<accession>A0A6J6B008</accession>
<dbReference type="EMBL" id="CAEZSG010000015">
    <property type="protein sequence ID" value="CAB4532094.1"/>
    <property type="molecule type" value="Genomic_DNA"/>
</dbReference>
<dbReference type="InterPro" id="IPR050922">
    <property type="entry name" value="LytR/CpsA/Psr_CW_biosynth"/>
</dbReference>
<dbReference type="Pfam" id="PF03816">
    <property type="entry name" value="LytR_cpsA_psr"/>
    <property type="match status" value="1"/>
</dbReference>
<evidence type="ECO:0000256" key="1">
    <source>
        <dbReference type="SAM" id="Phobius"/>
    </source>
</evidence>
<feature type="transmembrane region" description="Helical" evidence="1">
    <location>
        <begin position="120"/>
        <end position="142"/>
    </location>
</feature>
<name>A0A6J6B008_9ZZZZ</name>
<feature type="domain" description="Cell envelope-related transcriptional attenuator" evidence="2">
    <location>
        <begin position="185"/>
        <end position="363"/>
    </location>
</feature>
<dbReference type="AlphaFoldDB" id="A0A6J6B008"/>
<feature type="transmembrane region" description="Helical" evidence="1">
    <location>
        <begin position="53"/>
        <end position="79"/>
    </location>
</feature>
<feature type="transmembrane region" description="Helical" evidence="1">
    <location>
        <begin position="22"/>
        <end position="41"/>
    </location>
</feature>
<keyword evidence="1" id="KW-0812">Transmembrane</keyword>
<sequence length="447" mass="48589">MSLTSPIRNPNLHDGAVMRRRAWWLIIMSLCIPGSAQLLAGNRRLGRILFGTWAVVFLIGLATLVSYLLAAGVTVGFWVSYWGLLGMQVILVVLGLISFVAAFDTFRLVRFVHVPSRTRLWVAIFTIVAMFVPAGGAAYATYLAGVTRDTIAGIFADAPTVEPIEGKYSFMLLGGDAGADRIGLRPDSVSLVTVDADTGQIAVVGIPRNLYNAPFVQDSPMRAEWPGGFNCGDECLFAYIYPWAENHAELYPEAVAAGSSPGVEAMRDSVEAITGIPVQFYVLIDMRGFTGLIDALGGVDILIEERVNVCVVGEPITDSFPAGATHLNGGRALMYARTRCDSNDYERMGRQRQLEEAILRQVKPTTVLTQFQQLASAGKALVVTDLPQSMVGLMVDLGTKARKLPILRAELVPPIFDQVYPDFKLAHEIVRETVFPPLATPTPTTQP</sequence>
<dbReference type="NCBIfam" id="TIGR00350">
    <property type="entry name" value="lytR_cpsA_psr"/>
    <property type="match status" value="1"/>
</dbReference>
<gene>
    <name evidence="3" type="ORF">UFOPK1413_00186</name>
</gene>
<evidence type="ECO:0000259" key="2">
    <source>
        <dbReference type="Pfam" id="PF03816"/>
    </source>
</evidence>
<dbReference type="InterPro" id="IPR004474">
    <property type="entry name" value="LytR_CpsA_psr"/>
</dbReference>
<feature type="transmembrane region" description="Helical" evidence="1">
    <location>
        <begin position="85"/>
        <end position="108"/>
    </location>
</feature>
<keyword evidence="1" id="KW-1133">Transmembrane helix</keyword>
<keyword evidence="1" id="KW-0472">Membrane</keyword>
<protein>
    <submittedName>
        <fullName evidence="3">Unannotated protein</fullName>
    </submittedName>
</protein>